<dbReference type="AlphaFoldDB" id="A3QA49"/>
<evidence type="ECO:0000313" key="2">
    <source>
        <dbReference type="Proteomes" id="UP000001558"/>
    </source>
</evidence>
<dbReference type="KEGG" id="slo:Shew_0475"/>
<name>A3QA49_SHELP</name>
<organism evidence="1 2">
    <name type="scientific">Shewanella loihica (strain ATCC BAA-1088 / PV-4)</name>
    <dbReference type="NCBI Taxonomy" id="323850"/>
    <lineage>
        <taxon>Bacteria</taxon>
        <taxon>Pseudomonadati</taxon>
        <taxon>Pseudomonadota</taxon>
        <taxon>Gammaproteobacteria</taxon>
        <taxon>Alteromonadales</taxon>
        <taxon>Shewanellaceae</taxon>
        <taxon>Shewanella</taxon>
    </lineage>
</organism>
<dbReference type="Proteomes" id="UP000001558">
    <property type="component" value="Chromosome"/>
</dbReference>
<dbReference type="HOGENOM" id="CLU_711503_0_0_6"/>
<protein>
    <submittedName>
        <fullName evidence="1">Uncharacterized protein</fullName>
    </submittedName>
</protein>
<proteinExistence type="predicted"/>
<keyword evidence="2" id="KW-1185">Reference proteome</keyword>
<dbReference type="STRING" id="323850.Shew_0475"/>
<dbReference type="eggNOG" id="COG2172">
    <property type="taxonomic scope" value="Bacteria"/>
</dbReference>
<sequence length="388" mass="44260">MKKKLQVHDRELAKKASFYANRIGKNHNIFKGHAIHSFNGKKLETIFNIPILPVPKIFDIVRTGYDQAFVDFLQDFKILLSEKKHIYLSFVNTTVTNLPVFLLLYEIQDKYNCKISVIWSKKSPFVNKLIKDSGAFSPKAERNQAMFNPKIKRIPVISGSNQEYQTFPDALVDAIRDKFYDGDIPDNIESRISQAVIETLENVGRHAYPDQPLDKDKKWWLVCSIGHNGNEKEEYMYLAIFDSGRGIPLSFEDSKVFQNRVKKHYPEEFSKLLHGEIEDNSKLGQLTKLVRTAKSMIAPLRNTIGDSGLIHASMMHDMTSLDDDSHGQGSVSIKDIVTTDADSKLIILSNSGCYQYNKGGKEEHTRIELQNELSGTLLQWSIKLDELC</sequence>
<gene>
    <name evidence="1" type="ordered locus">Shew_0475</name>
</gene>
<dbReference type="EMBL" id="CP000606">
    <property type="protein sequence ID" value="ABO22347.1"/>
    <property type="molecule type" value="Genomic_DNA"/>
</dbReference>
<accession>A3QA49</accession>
<dbReference type="OrthoDB" id="6858273at2"/>
<evidence type="ECO:0000313" key="1">
    <source>
        <dbReference type="EMBL" id="ABO22347.1"/>
    </source>
</evidence>
<reference evidence="1 2" key="1">
    <citation type="submission" date="2007-03" db="EMBL/GenBank/DDBJ databases">
        <title>Complete sequence of Shewanella loihica PV-4.</title>
        <authorList>
            <consortium name="US DOE Joint Genome Institute"/>
            <person name="Copeland A."/>
            <person name="Lucas S."/>
            <person name="Lapidus A."/>
            <person name="Barry K."/>
            <person name="Detter J.C."/>
            <person name="Glavina del Rio T."/>
            <person name="Hammon N."/>
            <person name="Israni S."/>
            <person name="Dalin E."/>
            <person name="Tice H."/>
            <person name="Pitluck S."/>
            <person name="Chain P."/>
            <person name="Malfatti S."/>
            <person name="Shin M."/>
            <person name="Vergez L."/>
            <person name="Schmutz J."/>
            <person name="Larimer F."/>
            <person name="Land M."/>
            <person name="Hauser L."/>
            <person name="Kyrpides N."/>
            <person name="Mikhailova N."/>
            <person name="Romine M.F."/>
            <person name="Serres G."/>
            <person name="Fredrickson J."/>
            <person name="Tiedje J."/>
            <person name="Richardson P."/>
        </authorList>
    </citation>
    <scope>NUCLEOTIDE SEQUENCE [LARGE SCALE GENOMIC DNA]</scope>
    <source>
        <strain evidence="2">ATCC BAA-1088 / PV-4</strain>
    </source>
</reference>
<dbReference type="RefSeq" id="WP_011864281.1">
    <property type="nucleotide sequence ID" value="NC_009092.1"/>
</dbReference>